<sequence length="903" mass="105034">MEFLEKILDHLLSDSQDLSEYALVLPGKRPIVFIKRIIENKGYEGFLPEFITIEELCTQLSDSIPIEGVALWLFAYHEYQKSTVYNGEDFASFLKWYPTLQKDWDDMLKYEQDDHKVLEYLYDEERIKNWAENLGDISPDSPRKKYLNFWKNAHQFLPQLKNALKEKNWATPGMLHELARKNISSFVQKTQKKWVFCGFNALTPLEEELIKALLQADKAQAFFHTDAYYMNNPLQEAGTFLRKIKKWKEFNEYRPFAWVENEFSERKNISIIECPGNIAQTQYLRNYLTEHTHEEETAIVLMDENLLPATLDAVSSAKAVNITMGYPLKNLSFSNAVKSVFHLQKQLEKKSSSYYYNDVLPIIEGWSFSTKEIEKMHQFKTELEKRNMVYIRPDFLQEHLKDMPYFPLLAPTSSEIELIENLLEFCKIAKNNNEDDAILFENISVFEKVLTTLLNLITTINFPIQIEALEQLISQLLNSEMLSFEGEPLQGLQLMGLLETRLLNFKNIILLSVNEGKIPTPASQNSFIPFDVRRHFNLYTYQEYDAIFAYHFYRLLQGAENVVLLYNGLSSGLNTGEKSRFITQLEYEANTIHSINKKLVDLSSTHLEQRAISVEKTPIVMEKLNDWKKNVSASSLTSYVYDPYQFYLSKILGARETTEISEELSTRDYGTLIHSVLEILYTPICGKYLTDKDLTFSQQEIDDAILQAIEKLKHELEFYQRGINFIHKTLAEKIVKAIIYHDLQLVKKGHQLKIIALEKEFSDVYFPINEDQTDAVYFHGIIDRIDELDGTLRVIDYKSAKVSSKLHLDIKPDKIETHFMEESNKQAMQLAIYLHALPSIIEYKYSEVEAGIWSFASVKKGVTTMQYDSYSLQDALQSLRFLIHDILNPEKPFEAKPRTWNGG</sequence>
<dbReference type="InterPro" id="IPR038726">
    <property type="entry name" value="PDDEXK_AddAB-type"/>
</dbReference>
<dbReference type="Gene3D" id="3.90.320.10">
    <property type="match status" value="1"/>
</dbReference>
<reference evidence="2 3" key="1">
    <citation type="submission" date="2018-06" db="EMBL/GenBank/DDBJ databases">
        <authorList>
            <consortium name="Pathogen Informatics"/>
            <person name="Doyle S."/>
        </authorList>
    </citation>
    <scope>NUCLEOTIDE SEQUENCE [LARGE SCALE GENOMIC DNA]</scope>
    <source>
        <strain evidence="2 3">NCTC11661</strain>
    </source>
</reference>
<protein>
    <submittedName>
        <fullName evidence="2">Inactivated superfamily I helicase</fullName>
    </submittedName>
</protein>
<organism evidence="2 3">
    <name type="scientific">Bergeyella zoohelcum</name>
    <dbReference type="NCBI Taxonomy" id="1015"/>
    <lineage>
        <taxon>Bacteria</taxon>
        <taxon>Pseudomonadati</taxon>
        <taxon>Bacteroidota</taxon>
        <taxon>Flavobacteriia</taxon>
        <taxon>Flavobacteriales</taxon>
        <taxon>Weeksellaceae</taxon>
        <taxon>Bergeyella</taxon>
    </lineage>
</organism>
<feature type="domain" description="PD-(D/E)XK endonuclease-like" evidence="1">
    <location>
        <begin position="631"/>
        <end position="896"/>
    </location>
</feature>
<evidence type="ECO:0000313" key="2">
    <source>
        <dbReference type="EMBL" id="SUV53183.1"/>
    </source>
</evidence>
<dbReference type="GO" id="GO:0004386">
    <property type="term" value="F:helicase activity"/>
    <property type="evidence" value="ECO:0007669"/>
    <property type="project" value="UniProtKB-KW"/>
</dbReference>
<keyword evidence="2" id="KW-0378">Hydrolase</keyword>
<dbReference type="InterPro" id="IPR011604">
    <property type="entry name" value="PDDEXK-like_dom_sf"/>
</dbReference>
<keyword evidence="2" id="KW-0547">Nucleotide-binding</keyword>
<keyword evidence="2" id="KW-0347">Helicase</keyword>
<evidence type="ECO:0000259" key="1">
    <source>
        <dbReference type="Pfam" id="PF12705"/>
    </source>
</evidence>
<proteinExistence type="predicted"/>
<dbReference type="AlphaFoldDB" id="A0A380ZV53"/>
<gene>
    <name evidence="2" type="ORF">NCTC11661_02330</name>
</gene>
<dbReference type="Proteomes" id="UP000255515">
    <property type="component" value="Unassembled WGS sequence"/>
</dbReference>
<evidence type="ECO:0000313" key="3">
    <source>
        <dbReference type="Proteomes" id="UP000255515"/>
    </source>
</evidence>
<keyword evidence="2" id="KW-0067">ATP-binding</keyword>
<dbReference type="SUPFAM" id="SSF52540">
    <property type="entry name" value="P-loop containing nucleoside triphosphate hydrolases"/>
    <property type="match status" value="1"/>
</dbReference>
<dbReference type="InterPro" id="IPR011335">
    <property type="entry name" value="Restrct_endonuc-II-like"/>
</dbReference>
<dbReference type="RefSeq" id="WP_002665313.1">
    <property type="nucleotide sequence ID" value="NZ_UFTJ01000005.1"/>
</dbReference>
<dbReference type="SUPFAM" id="SSF52980">
    <property type="entry name" value="Restriction endonuclease-like"/>
    <property type="match status" value="1"/>
</dbReference>
<accession>A0A380ZV53</accession>
<dbReference type="EMBL" id="UFTJ01000005">
    <property type="protein sequence ID" value="SUV53183.1"/>
    <property type="molecule type" value="Genomic_DNA"/>
</dbReference>
<name>A0A380ZV53_9FLAO</name>
<dbReference type="Pfam" id="PF12705">
    <property type="entry name" value="PDDEXK_1"/>
    <property type="match status" value="1"/>
</dbReference>
<dbReference type="InterPro" id="IPR027417">
    <property type="entry name" value="P-loop_NTPase"/>
</dbReference>